<dbReference type="EMBL" id="PTJO01000005">
    <property type="protein sequence ID" value="RNE48564.1"/>
    <property type="molecule type" value="Genomic_DNA"/>
</dbReference>
<proteinExistence type="predicted"/>
<dbReference type="RefSeq" id="WP_123048495.1">
    <property type="nucleotide sequence ID" value="NZ_PTJO01000005.1"/>
</dbReference>
<accession>A0A3M8K7S2</accession>
<reference evidence="1 2" key="1">
    <citation type="submission" date="2018-02" db="EMBL/GenBank/DDBJ databases">
        <title>Corynebacterium alimpuense sp. nov., a marine obligate actinomycete isolated from sediments of Valparaiso bay, Chile.</title>
        <authorList>
            <person name="Claverias F."/>
            <person name="Gonzales-Siles L."/>
            <person name="Salva-Serra F."/>
            <person name="Inganaes E."/>
            <person name="Molin K."/>
            <person name="Cumsille A."/>
            <person name="Undabarrena A."/>
            <person name="Couve E."/>
            <person name="Moore E.R.B."/>
            <person name="Gomila M."/>
            <person name="Camara B."/>
        </authorList>
    </citation>
    <scope>NUCLEOTIDE SEQUENCE [LARGE SCALE GENOMIC DNA]</scope>
    <source>
        <strain evidence="1 2">CCUG 69366</strain>
    </source>
</reference>
<dbReference type="AlphaFoldDB" id="A0A3M8K7S2"/>
<protein>
    <submittedName>
        <fullName evidence="1">Uncharacterized protein</fullName>
    </submittedName>
</protein>
<sequence length="121" mass="12674">MGIFGFGRRELVSVPSNIAQISVSALTVSTAESLVIISVNAETAAVLVKAARSRRPHLLVGDHSSVNLIPVKDARLSPAYDPDVGWIIPMLPGVSDSIVDLVSDGPGVYEIEGLNLAVVVD</sequence>
<keyword evidence="2" id="KW-1185">Reference proteome</keyword>
<name>A0A3M8K7S2_9CORY</name>
<evidence type="ECO:0000313" key="1">
    <source>
        <dbReference type="EMBL" id="RNE48564.1"/>
    </source>
</evidence>
<gene>
    <name evidence="1" type="ORF">C5L39_08730</name>
</gene>
<dbReference type="Proteomes" id="UP000266975">
    <property type="component" value="Unassembled WGS sequence"/>
</dbReference>
<comment type="caution">
    <text evidence="1">The sequence shown here is derived from an EMBL/GenBank/DDBJ whole genome shotgun (WGS) entry which is preliminary data.</text>
</comment>
<evidence type="ECO:0000313" key="2">
    <source>
        <dbReference type="Proteomes" id="UP000266975"/>
    </source>
</evidence>
<dbReference type="OrthoDB" id="4427708at2"/>
<organism evidence="1 2">
    <name type="scientific">Corynebacterium alimapuense</name>
    <dbReference type="NCBI Taxonomy" id="1576874"/>
    <lineage>
        <taxon>Bacteria</taxon>
        <taxon>Bacillati</taxon>
        <taxon>Actinomycetota</taxon>
        <taxon>Actinomycetes</taxon>
        <taxon>Mycobacteriales</taxon>
        <taxon>Corynebacteriaceae</taxon>
        <taxon>Corynebacterium</taxon>
    </lineage>
</organism>